<evidence type="ECO:0000256" key="5">
    <source>
        <dbReference type="ARBA" id="ARBA00022989"/>
    </source>
</evidence>
<dbReference type="OMA" id="ATETHFD"/>
<keyword evidence="5 7" id="KW-1133">Transmembrane helix</keyword>
<evidence type="ECO:0000256" key="7">
    <source>
        <dbReference type="RuleBase" id="RU367022"/>
    </source>
</evidence>
<dbReference type="PANTHER" id="PTHR12483:SF27">
    <property type="entry name" value="COPPER TRANSPORT PROTEIN CTR1"/>
    <property type="match status" value="1"/>
</dbReference>
<dbReference type="GO" id="GO:0005375">
    <property type="term" value="F:copper ion transmembrane transporter activity"/>
    <property type="evidence" value="ECO:0007669"/>
    <property type="project" value="UniProtKB-UniRule"/>
</dbReference>
<keyword evidence="3 7" id="KW-0812">Transmembrane</keyword>
<comment type="similarity">
    <text evidence="2 7">Belongs to the copper transporter (Ctr) (TC 1.A.56) family. SLC31A subfamily.</text>
</comment>
<evidence type="ECO:0000313" key="9">
    <source>
        <dbReference type="Proteomes" id="UP000825935"/>
    </source>
</evidence>
<evidence type="ECO:0000256" key="6">
    <source>
        <dbReference type="ARBA" id="ARBA00023136"/>
    </source>
</evidence>
<keyword evidence="6 7" id="KW-0472">Membrane</keyword>
<sequence length="148" mass="16555">MMHRTFYWGKKATILFHGWKTSSWESYFVSLVVLFLSSVILQYISNLPILVSLYFPAIVPSNGACPAPDVPLIKKPESSISLRKRILRSMLFGVRVAIGYLLMLAVMSFNVGVLVAVVLGLVVGHFQFSNDITSYRYVLEKDVNGCSC</sequence>
<proteinExistence type="inferred from homology"/>
<dbReference type="Pfam" id="PF04145">
    <property type="entry name" value="Ctr"/>
    <property type="match status" value="2"/>
</dbReference>
<accession>A0A8T2UGB9</accession>
<dbReference type="OrthoDB" id="73901at2759"/>
<dbReference type="Proteomes" id="UP000825935">
    <property type="component" value="Chromosome 7"/>
</dbReference>
<comment type="caution">
    <text evidence="8">The sequence shown here is derived from an EMBL/GenBank/DDBJ whole genome shotgun (WGS) entry which is preliminary data.</text>
</comment>
<evidence type="ECO:0000313" key="8">
    <source>
        <dbReference type="EMBL" id="KAH7432833.1"/>
    </source>
</evidence>
<feature type="transmembrane region" description="Helical" evidence="7">
    <location>
        <begin position="27"/>
        <end position="45"/>
    </location>
</feature>
<dbReference type="InterPro" id="IPR007274">
    <property type="entry name" value="Cop_transporter"/>
</dbReference>
<comment type="subcellular location">
    <subcellularLocation>
        <location evidence="1 7">Membrane</location>
        <topology evidence="1 7">Multi-pass membrane protein</topology>
    </subcellularLocation>
</comment>
<keyword evidence="7" id="KW-0406">Ion transport</keyword>
<evidence type="ECO:0000256" key="1">
    <source>
        <dbReference type="ARBA" id="ARBA00004141"/>
    </source>
</evidence>
<name>A0A8T2UGB9_CERRI</name>
<dbReference type="GO" id="GO:0005886">
    <property type="term" value="C:plasma membrane"/>
    <property type="evidence" value="ECO:0007669"/>
    <property type="project" value="TreeGrafter"/>
</dbReference>
<protein>
    <recommendedName>
        <fullName evidence="7">Copper transport protein</fullName>
    </recommendedName>
</protein>
<keyword evidence="4 7" id="KW-0187">Copper transport</keyword>
<dbReference type="AlphaFoldDB" id="A0A8T2UGB9"/>
<keyword evidence="7" id="KW-0813">Transport</keyword>
<dbReference type="EMBL" id="CM035412">
    <property type="protein sequence ID" value="KAH7432833.1"/>
    <property type="molecule type" value="Genomic_DNA"/>
</dbReference>
<feature type="transmembrane region" description="Helical" evidence="7">
    <location>
        <begin position="97"/>
        <end position="126"/>
    </location>
</feature>
<dbReference type="PANTHER" id="PTHR12483">
    <property type="entry name" value="SOLUTE CARRIER FAMILY 31 COPPER TRANSPORTERS"/>
    <property type="match status" value="1"/>
</dbReference>
<evidence type="ECO:0000256" key="2">
    <source>
        <dbReference type="ARBA" id="ARBA00006921"/>
    </source>
</evidence>
<organism evidence="8 9">
    <name type="scientific">Ceratopteris richardii</name>
    <name type="common">Triangle waterfern</name>
    <dbReference type="NCBI Taxonomy" id="49495"/>
    <lineage>
        <taxon>Eukaryota</taxon>
        <taxon>Viridiplantae</taxon>
        <taxon>Streptophyta</taxon>
        <taxon>Embryophyta</taxon>
        <taxon>Tracheophyta</taxon>
        <taxon>Polypodiopsida</taxon>
        <taxon>Polypodiidae</taxon>
        <taxon>Polypodiales</taxon>
        <taxon>Pteridineae</taxon>
        <taxon>Pteridaceae</taxon>
        <taxon>Parkerioideae</taxon>
        <taxon>Ceratopteris</taxon>
    </lineage>
</organism>
<evidence type="ECO:0000256" key="4">
    <source>
        <dbReference type="ARBA" id="ARBA00022796"/>
    </source>
</evidence>
<keyword evidence="9" id="KW-1185">Reference proteome</keyword>
<reference evidence="8" key="1">
    <citation type="submission" date="2021-08" db="EMBL/GenBank/DDBJ databases">
        <title>WGS assembly of Ceratopteris richardii.</title>
        <authorList>
            <person name="Marchant D.B."/>
            <person name="Chen G."/>
            <person name="Jenkins J."/>
            <person name="Shu S."/>
            <person name="Leebens-Mack J."/>
            <person name="Grimwood J."/>
            <person name="Schmutz J."/>
            <person name="Soltis P."/>
            <person name="Soltis D."/>
            <person name="Chen Z.-H."/>
        </authorList>
    </citation>
    <scope>NUCLEOTIDE SEQUENCE</scope>
    <source>
        <strain evidence="8">Whitten #5841</strain>
        <tissue evidence="8">Leaf</tissue>
    </source>
</reference>
<evidence type="ECO:0000256" key="3">
    <source>
        <dbReference type="ARBA" id="ARBA00022692"/>
    </source>
</evidence>
<keyword evidence="7" id="KW-0186">Copper</keyword>
<gene>
    <name evidence="8" type="ORF">KP509_07G042300</name>
</gene>